<sequence length="554" mass="60468">MAIASEVNVSRAATETAHAAEVSIAGPVRSYDSYIADRDVGGVGWVYTVSARSLLEDVFTSVSVKRTLEQNPDSTAALHPYVVGRCAVASGADIDAAVDAAAAAGPLWAAVPLTDRMRLGEMFRARLREHRQTFLDLLMAEAHPRMLAEWELSCLEQVYSEESCSWYQQQMHAEFQHGPRRLVVRRSPDGVVCINPPQNAPAPSAALAVLVLMAGNAVVVRAPRSIALSTMYVVRELIAPLLRELGAPPGTLNVVCGKPQQTIDRWLAHPDVDDILYFGGSDEGLRFEQECVARGKKPILELAGNDGLVVWRDADLDMAAEAITECFYGSGQICMVPNYVLAHPDIAEDLLARVRQQVTRVRPGYPEDEDVLLSPVRRSEKFFRLLHQALDAGAELVCGGGRMELDGTRSDTGVFLEPTVVRVEGLAGARRLDIVKHETFFPLIPFVVPENGPDELLLDQFVDFLNTNIYGLRNSLWTTSTSVIDRFVDRVHNGGLFKVNDSHIGFLPYLPSHGGTGLTGGTFGEANYPILKTSHLQGISVCSGIRPRTAVFGE</sequence>
<dbReference type="GO" id="GO:0016620">
    <property type="term" value="F:oxidoreductase activity, acting on the aldehyde or oxo group of donors, NAD or NADP as acceptor"/>
    <property type="evidence" value="ECO:0007669"/>
    <property type="project" value="InterPro"/>
</dbReference>
<comment type="similarity">
    <text evidence="1">Belongs to the aldehyde dehydrogenase family.</text>
</comment>
<protein>
    <submittedName>
        <fullName evidence="5">Acyl-CoA reductase</fullName>
    </submittedName>
</protein>
<keyword evidence="6" id="KW-1185">Reference proteome</keyword>
<dbReference type="InterPro" id="IPR015590">
    <property type="entry name" value="Aldehyde_DH_dom"/>
</dbReference>
<proteinExistence type="inferred from homology"/>
<accession>A0A1C6UKK6</accession>
<organism evidence="5 6">
    <name type="scientific">Micromonospora yangpuensis</name>
    <dbReference type="NCBI Taxonomy" id="683228"/>
    <lineage>
        <taxon>Bacteria</taxon>
        <taxon>Bacillati</taxon>
        <taxon>Actinomycetota</taxon>
        <taxon>Actinomycetes</taxon>
        <taxon>Micromonosporales</taxon>
        <taxon>Micromonosporaceae</taxon>
        <taxon>Micromonospora</taxon>
    </lineage>
</organism>
<keyword evidence="3" id="KW-0520">NAD</keyword>
<dbReference type="SUPFAM" id="SSF53720">
    <property type="entry name" value="ALDH-like"/>
    <property type="match status" value="1"/>
</dbReference>
<dbReference type="EMBL" id="FMIA01000002">
    <property type="protein sequence ID" value="SCL54484.1"/>
    <property type="molecule type" value="Genomic_DNA"/>
</dbReference>
<evidence type="ECO:0000256" key="2">
    <source>
        <dbReference type="ARBA" id="ARBA00023002"/>
    </source>
</evidence>
<feature type="domain" description="Aldehyde dehydrogenase" evidence="4">
    <location>
        <begin position="82"/>
        <end position="520"/>
    </location>
</feature>
<evidence type="ECO:0000259" key="4">
    <source>
        <dbReference type="Pfam" id="PF00171"/>
    </source>
</evidence>
<gene>
    <name evidence="5" type="ORF">GA0070617_2678</name>
</gene>
<evidence type="ECO:0000256" key="3">
    <source>
        <dbReference type="ARBA" id="ARBA00023027"/>
    </source>
</evidence>
<reference evidence="5 6" key="1">
    <citation type="submission" date="2016-06" db="EMBL/GenBank/DDBJ databases">
        <authorList>
            <person name="Kjaerup R.B."/>
            <person name="Dalgaard T.S."/>
            <person name="Juul-Madsen H.R."/>
        </authorList>
    </citation>
    <scope>NUCLEOTIDE SEQUENCE [LARGE SCALE GENOMIC DNA]</scope>
    <source>
        <strain evidence="5 6">DSM 45577</strain>
    </source>
</reference>
<dbReference type="PANTHER" id="PTHR42986:SF1">
    <property type="entry name" value="BENZALDEHYDE DEHYDROGENASE YFMT"/>
    <property type="match status" value="1"/>
</dbReference>
<keyword evidence="2" id="KW-0560">Oxidoreductase</keyword>
<dbReference type="Gene3D" id="3.40.605.10">
    <property type="entry name" value="Aldehyde Dehydrogenase, Chain A, domain 1"/>
    <property type="match status" value="1"/>
</dbReference>
<dbReference type="Proteomes" id="UP000198937">
    <property type="component" value="Unassembled WGS sequence"/>
</dbReference>
<dbReference type="Pfam" id="PF00171">
    <property type="entry name" value="Aldedh"/>
    <property type="match status" value="1"/>
</dbReference>
<dbReference type="PANTHER" id="PTHR42986">
    <property type="entry name" value="BENZALDEHYDE DEHYDROGENASE YFMT"/>
    <property type="match status" value="1"/>
</dbReference>
<evidence type="ECO:0000313" key="5">
    <source>
        <dbReference type="EMBL" id="SCL54484.1"/>
    </source>
</evidence>
<dbReference type="InterPro" id="IPR016163">
    <property type="entry name" value="Ald_DH_C"/>
</dbReference>
<dbReference type="Gene3D" id="3.40.309.10">
    <property type="entry name" value="Aldehyde Dehydrogenase, Chain A, domain 2"/>
    <property type="match status" value="1"/>
</dbReference>
<evidence type="ECO:0000313" key="6">
    <source>
        <dbReference type="Proteomes" id="UP000198937"/>
    </source>
</evidence>
<dbReference type="AlphaFoldDB" id="A0A1C6UKK6"/>
<name>A0A1C6UKK6_9ACTN</name>
<dbReference type="InterPro" id="IPR016162">
    <property type="entry name" value="Ald_DH_N"/>
</dbReference>
<dbReference type="STRING" id="683228.GA0070617_2678"/>
<dbReference type="InterPro" id="IPR016161">
    <property type="entry name" value="Ald_DH/histidinol_DH"/>
</dbReference>
<evidence type="ECO:0000256" key="1">
    <source>
        <dbReference type="ARBA" id="ARBA00009986"/>
    </source>
</evidence>